<feature type="transmembrane region" description="Helical" evidence="1">
    <location>
        <begin position="20"/>
        <end position="41"/>
    </location>
</feature>
<feature type="transmembrane region" description="Helical" evidence="1">
    <location>
        <begin position="162"/>
        <end position="180"/>
    </location>
</feature>
<dbReference type="InterPro" id="IPR014509">
    <property type="entry name" value="YjdF-like"/>
</dbReference>
<keyword evidence="3" id="KW-1185">Reference proteome</keyword>
<comment type="caution">
    <text evidence="2">The sequence shown here is derived from an EMBL/GenBank/DDBJ whole genome shotgun (WGS) entry which is preliminary data.</text>
</comment>
<feature type="transmembrane region" description="Helical" evidence="1">
    <location>
        <begin position="120"/>
        <end position="142"/>
    </location>
</feature>
<proteinExistence type="predicted"/>
<evidence type="ECO:0008006" key="4">
    <source>
        <dbReference type="Google" id="ProtNLM"/>
    </source>
</evidence>
<evidence type="ECO:0000256" key="1">
    <source>
        <dbReference type="SAM" id="Phobius"/>
    </source>
</evidence>
<dbReference type="eggNOG" id="COG2865">
    <property type="taxonomic scope" value="Bacteria"/>
</dbReference>
<keyword evidence="1" id="KW-1133">Transmembrane helix</keyword>
<dbReference type="STRING" id="1123501.Wenmar_03949"/>
<sequence length="208" mass="23135">MSPILLYAIRAVLLVEGVTAAFRMAWPQVFVALGTLVLTFLPERAARFLGVRLPPSFLALTALFIFATLFLGEVANFYERIWWWDMVLHFGSALSFGVLGFLMIFMLFEGDRYAAPPWAIGVLSFCVAVTIGAIWEIFEFAVDQTFGTNMQKSGLPDTMGDLIVDTLGGALGGLAGYLYLKGVRLGRASAFDAFIDANRKLYRRVRRR</sequence>
<accession>A0A0D0PYL3</accession>
<name>A0A0D0PYL3_9RHOB</name>
<keyword evidence="1" id="KW-0472">Membrane</keyword>
<dbReference type="AlphaFoldDB" id="A0A0D0PYL3"/>
<keyword evidence="1" id="KW-0812">Transmembrane</keyword>
<evidence type="ECO:0000313" key="3">
    <source>
        <dbReference type="Proteomes" id="UP000035100"/>
    </source>
</evidence>
<dbReference type="EMBL" id="AONG01000022">
    <property type="protein sequence ID" value="KIQ67524.1"/>
    <property type="molecule type" value="Genomic_DNA"/>
</dbReference>
<organism evidence="2 3">
    <name type="scientific">Wenxinia marina DSM 24838</name>
    <dbReference type="NCBI Taxonomy" id="1123501"/>
    <lineage>
        <taxon>Bacteria</taxon>
        <taxon>Pseudomonadati</taxon>
        <taxon>Pseudomonadota</taxon>
        <taxon>Alphaproteobacteria</taxon>
        <taxon>Rhodobacterales</taxon>
        <taxon>Roseobacteraceae</taxon>
        <taxon>Wenxinia</taxon>
    </lineage>
</organism>
<dbReference type="Proteomes" id="UP000035100">
    <property type="component" value="Unassembled WGS sequence"/>
</dbReference>
<evidence type="ECO:0000313" key="2">
    <source>
        <dbReference type="EMBL" id="KIQ67524.1"/>
    </source>
</evidence>
<dbReference type="OrthoDB" id="4966203at2"/>
<protein>
    <recommendedName>
        <fullName evidence="4">Membrane protein (DUF2238)</fullName>
    </recommendedName>
</protein>
<reference evidence="2 3" key="1">
    <citation type="submission" date="2013-01" db="EMBL/GenBank/DDBJ databases">
        <authorList>
            <person name="Fiebig A."/>
            <person name="Goeker M."/>
            <person name="Klenk H.-P.P."/>
        </authorList>
    </citation>
    <scope>NUCLEOTIDE SEQUENCE [LARGE SCALE GENOMIC DNA]</scope>
    <source>
        <strain evidence="2 3">DSM 24838</strain>
    </source>
</reference>
<gene>
    <name evidence="2" type="ORF">Wenmar_03949</name>
</gene>
<feature type="transmembrane region" description="Helical" evidence="1">
    <location>
        <begin position="87"/>
        <end position="108"/>
    </location>
</feature>
<feature type="transmembrane region" description="Helical" evidence="1">
    <location>
        <begin position="53"/>
        <end position="75"/>
    </location>
</feature>
<dbReference type="Pfam" id="PF09997">
    <property type="entry name" value="DUF2238"/>
    <property type="match status" value="1"/>
</dbReference>
<dbReference type="RefSeq" id="WP_018301745.1">
    <property type="nucleotide sequence ID" value="NZ_KB902278.1"/>
</dbReference>